<keyword evidence="8" id="KW-0963">Cytoplasm</keyword>
<feature type="active site" description="O-(5'-phospho-DNA)-tyrosine intermediate" evidence="8 9">
    <location>
        <position position="122"/>
    </location>
</feature>
<gene>
    <name evidence="8" type="primary">gyrA</name>
    <name evidence="12" type="ORF">SAMN05421875_10935</name>
</gene>
<dbReference type="GO" id="GO:0034335">
    <property type="term" value="F:DNA negative supercoiling activity"/>
    <property type="evidence" value="ECO:0007669"/>
    <property type="project" value="UniProtKB-ARBA"/>
</dbReference>
<comment type="similarity">
    <text evidence="2 8">Belongs to the type II topoisomerase GyrA/ParC subunit family.</text>
</comment>
<keyword evidence="13" id="KW-1185">Reference proteome</keyword>
<evidence type="ECO:0000313" key="13">
    <source>
        <dbReference type="Proteomes" id="UP000199002"/>
    </source>
</evidence>
<dbReference type="GO" id="GO:0006261">
    <property type="term" value="P:DNA-templated DNA replication"/>
    <property type="evidence" value="ECO:0007669"/>
    <property type="project" value="UniProtKB-UniRule"/>
</dbReference>
<evidence type="ECO:0000256" key="10">
    <source>
        <dbReference type="SAM" id="MobiDB-lite"/>
    </source>
</evidence>
<dbReference type="GeneID" id="34232781"/>
<name>A0A1H4A0G6_9BURK</name>
<dbReference type="InterPro" id="IPR013758">
    <property type="entry name" value="Topo_IIA_A/C_ab"/>
</dbReference>
<sequence>MTQFAKETLPISLEEEMRRSYLDYAMSVIVGRALPDARDGLKPVHRRVLFAMHELNNDWNRPYKKSARIVGDVIGKYHPHGDSAVYDTIVRMAQDFSLRHMLVDGQGNFGSVDGDSAAAMRYTEIRLAKIAHEMLGDIDKETVDFGPNYDGSEKEPLVLPSKLPNLLVNGSAGIAVGMATNIPPHNLNEVVDACLHMLRNPETTIDELMEIIPAPDFPTAGIIYGINGVKDGYRTGRGKVVMRARCHFEDIDRGQRQAIIVDELPYQVNKKTLQERMAELVHEKKIEGISHIQDESDKSGMRLVIELKRGEVPEVVLNNLYKQTQLQDTFGMNMVALIDGQPRLCTLKDLISVFLQHRREVVTRRTVFELRKARDRGHVLEGLAVALGNIDDFIRIIRESPTPPVAKAELMTRSWDSKLVREMLTRTRADGGVVNADDYRPEGLEKEFGMGQDGLYRLSDTQAQEILQMRLQRLTGLEQDKIVAEYKEVMSVIEDLLDILAKPERVSVIIGDELTAIKQEFGQHKLGARRSVVEYSAQDLSTEDLITPTDMVVTLSHTGYIKSQPLSEYRAQKRGGRGKQATATKEDDWIDQLFIANTHDYILCFSNRGRLYWLKVWEVPAGSRGSRGRPIVNMFPLQDGEKINVVLPLTGDMRSFPADRFVFMATSMGTVKKTALDEFSNPRKGGIIAVNLDDSDYLIGAALTDGQHDVMLFSDGGKAVRFDENDVRPLGRQARGVRGMMLEDGQSVIAMLVAEDETQSVLTATENGYGKRTSIVEYTRHGRGTKGMIAIQQSERNGKVVAATLVHADDEIMLITDKGVLVRTRVSEIRELGRATQGVTLIALDEGSKLSGLQRIVENDANVTDIEAEGEANTNSGAPTAPDTPDTPDA</sequence>
<dbReference type="GO" id="GO:0005694">
    <property type="term" value="C:chromosome"/>
    <property type="evidence" value="ECO:0007669"/>
    <property type="project" value="InterPro"/>
</dbReference>
<dbReference type="NCBIfam" id="TIGR01063">
    <property type="entry name" value="gyrA"/>
    <property type="match status" value="1"/>
</dbReference>
<dbReference type="CDD" id="cd00187">
    <property type="entry name" value="TOP4c"/>
    <property type="match status" value="1"/>
</dbReference>
<dbReference type="HAMAP" id="MF_01897">
    <property type="entry name" value="GyrA"/>
    <property type="match status" value="1"/>
</dbReference>
<dbReference type="GO" id="GO:0003677">
    <property type="term" value="F:DNA binding"/>
    <property type="evidence" value="ECO:0007669"/>
    <property type="project" value="UniProtKB-UniRule"/>
</dbReference>
<keyword evidence="7 8" id="KW-0413">Isomerase</keyword>
<dbReference type="GO" id="GO:0005737">
    <property type="term" value="C:cytoplasm"/>
    <property type="evidence" value="ECO:0007669"/>
    <property type="project" value="UniProtKB-SubCell"/>
</dbReference>
<dbReference type="EC" id="5.6.2.2" evidence="8"/>
<feature type="short sequence motif" description="GyrA-box" evidence="8">
    <location>
        <begin position="572"/>
        <end position="578"/>
    </location>
</feature>
<dbReference type="Proteomes" id="UP000199002">
    <property type="component" value="Unassembled WGS sequence"/>
</dbReference>
<evidence type="ECO:0000259" key="11">
    <source>
        <dbReference type="PROSITE" id="PS52040"/>
    </source>
</evidence>
<evidence type="ECO:0000256" key="2">
    <source>
        <dbReference type="ARBA" id="ARBA00008263"/>
    </source>
</evidence>
<dbReference type="Gene3D" id="3.90.199.10">
    <property type="entry name" value="Topoisomerase II, domain 5"/>
    <property type="match status" value="1"/>
</dbReference>
<dbReference type="EMBL" id="FNQJ01000009">
    <property type="protein sequence ID" value="SEA29455.1"/>
    <property type="molecule type" value="Genomic_DNA"/>
</dbReference>
<evidence type="ECO:0000256" key="6">
    <source>
        <dbReference type="ARBA" id="ARBA00023125"/>
    </source>
</evidence>
<dbReference type="InterPro" id="IPR006691">
    <property type="entry name" value="GyrA/parC_rep"/>
</dbReference>
<comment type="catalytic activity">
    <reaction evidence="1 8 9">
        <text>ATP-dependent breakage, passage and rejoining of double-stranded DNA.</text>
        <dbReference type="EC" id="5.6.2.2"/>
    </reaction>
</comment>
<protein>
    <recommendedName>
        <fullName evidence="8">DNA gyrase subunit A</fullName>
        <ecNumber evidence="8">5.6.2.2</ecNumber>
    </recommendedName>
</protein>
<evidence type="ECO:0000256" key="1">
    <source>
        <dbReference type="ARBA" id="ARBA00000185"/>
    </source>
</evidence>
<dbReference type="FunFam" id="3.90.199.10:FF:000001">
    <property type="entry name" value="DNA gyrase subunit A"/>
    <property type="match status" value="1"/>
</dbReference>
<organism evidence="12 13">
    <name type="scientific">Acidovorax soli</name>
    <dbReference type="NCBI Taxonomy" id="592050"/>
    <lineage>
        <taxon>Bacteria</taxon>
        <taxon>Pseudomonadati</taxon>
        <taxon>Pseudomonadota</taxon>
        <taxon>Betaproteobacteria</taxon>
        <taxon>Burkholderiales</taxon>
        <taxon>Comamonadaceae</taxon>
        <taxon>Acidovorax</taxon>
    </lineage>
</organism>
<dbReference type="GO" id="GO:0005524">
    <property type="term" value="F:ATP binding"/>
    <property type="evidence" value="ECO:0007669"/>
    <property type="project" value="UniProtKB-UniRule"/>
</dbReference>
<dbReference type="Pfam" id="PF03989">
    <property type="entry name" value="DNA_gyraseA_C"/>
    <property type="match status" value="6"/>
</dbReference>
<evidence type="ECO:0000256" key="9">
    <source>
        <dbReference type="PROSITE-ProRule" id="PRU01384"/>
    </source>
</evidence>
<dbReference type="InterPro" id="IPR035516">
    <property type="entry name" value="Gyrase/topoIV_suA_C"/>
</dbReference>
<dbReference type="AlphaFoldDB" id="A0A1H4A0G6"/>
<dbReference type="FunFam" id="2.120.10.90:FF:000004">
    <property type="entry name" value="DNA gyrase subunit A"/>
    <property type="match status" value="1"/>
</dbReference>
<keyword evidence="6 8" id="KW-0238">DNA-binding</keyword>
<dbReference type="InterPro" id="IPR005743">
    <property type="entry name" value="GyrA"/>
</dbReference>
<comment type="subcellular location">
    <subcellularLocation>
        <location evidence="8">Cytoplasm</location>
    </subcellularLocation>
</comment>
<dbReference type="NCBIfam" id="NF004043">
    <property type="entry name" value="PRK05560.1"/>
    <property type="match status" value="1"/>
</dbReference>
<dbReference type="GO" id="GO:0009330">
    <property type="term" value="C:DNA topoisomerase type II (double strand cut, ATP-hydrolyzing) complex"/>
    <property type="evidence" value="ECO:0007669"/>
    <property type="project" value="TreeGrafter"/>
</dbReference>
<evidence type="ECO:0000256" key="7">
    <source>
        <dbReference type="ARBA" id="ARBA00023235"/>
    </source>
</evidence>
<keyword evidence="3 8" id="KW-0547">Nucleotide-binding</keyword>
<proteinExistence type="inferred from homology"/>
<dbReference type="STRING" id="592050.SAMN05421875_10935"/>
<dbReference type="Gene3D" id="3.30.1360.40">
    <property type="match status" value="1"/>
</dbReference>
<dbReference type="Gene3D" id="1.10.268.10">
    <property type="entry name" value="Topoisomerase, domain 3"/>
    <property type="match status" value="1"/>
</dbReference>
<dbReference type="Gene3D" id="2.120.10.90">
    <property type="entry name" value="DNA gyrase/topoisomerase IV, subunit A, C-terminal"/>
    <property type="match status" value="1"/>
</dbReference>
<reference evidence="13" key="1">
    <citation type="submission" date="2016-10" db="EMBL/GenBank/DDBJ databases">
        <authorList>
            <person name="Varghese N."/>
            <person name="Submissions S."/>
        </authorList>
    </citation>
    <scope>NUCLEOTIDE SEQUENCE [LARGE SCALE GENOMIC DNA]</scope>
    <source>
        <strain evidence="13">DSM 25157</strain>
    </source>
</reference>
<dbReference type="InterPro" id="IPR050220">
    <property type="entry name" value="Type_II_DNA_Topoisomerases"/>
</dbReference>
<comment type="miscellaneous">
    <text evidence="8">Few gyrases are as efficient as E.coli at forming negative supercoils. Not all organisms have 2 type II topoisomerases; in organisms with a single type II topoisomerase this enzyme also has to decatenate newly replicated chromosomes.</text>
</comment>
<keyword evidence="5 8" id="KW-0799">Topoisomerase</keyword>
<dbReference type="RefSeq" id="WP_092697912.1">
    <property type="nucleotide sequence ID" value="NZ_CAXIQW010000049.1"/>
</dbReference>
<evidence type="ECO:0000313" key="12">
    <source>
        <dbReference type="EMBL" id="SEA29455.1"/>
    </source>
</evidence>
<comment type="function">
    <text evidence="8">A type II topoisomerase that negatively supercoils closed circular double-stranded (ds) DNA in an ATP-dependent manner to modulate DNA topology and maintain chromosomes in an underwound state. Negative supercoiling favors strand separation, and DNA replication, transcription, recombination and repair, all of which involve strand separation. Also able to catalyze the interconversion of other topological isomers of dsDNA rings, including catenanes and knotted rings. Type II topoisomerases break and join 2 DNA strands simultaneously in an ATP-dependent manner.</text>
</comment>
<dbReference type="InterPro" id="IPR013757">
    <property type="entry name" value="Topo_IIA_A_a_sf"/>
</dbReference>
<evidence type="ECO:0000256" key="5">
    <source>
        <dbReference type="ARBA" id="ARBA00023029"/>
    </source>
</evidence>
<accession>A0A1H4A0G6</accession>
<dbReference type="SUPFAM" id="SSF56719">
    <property type="entry name" value="Type II DNA topoisomerase"/>
    <property type="match status" value="1"/>
</dbReference>
<feature type="region of interest" description="Disordered" evidence="10">
    <location>
        <begin position="867"/>
        <end position="890"/>
    </location>
</feature>
<dbReference type="InterPro" id="IPR013760">
    <property type="entry name" value="Topo_IIA-like_dom_sf"/>
</dbReference>
<dbReference type="SUPFAM" id="SSF101904">
    <property type="entry name" value="GyrA/ParC C-terminal domain-like"/>
    <property type="match status" value="1"/>
</dbReference>
<feature type="domain" description="Topo IIA-type catalytic" evidence="11">
    <location>
        <begin position="34"/>
        <end position="545"/>
    </location>
</feature>
<dbReference type="NCBIfam" id="NF004044">
    <property type="entry name" value="PRK05561.1"/>
    <property type="match status" value="1"/>
</dbReference>
<evidence type="ECO:0000256" key="3">
    <source>
        <dbReference type="ARBA" id="ARBA00022741"/>
    </source>
</evidence>
<dbReference type="SMART" id="SM00434">
    <property type="entry name" value="TOP4c"/>
    <property type="match status" value="1"/>
</dbReference>
<dbReference type="InterPro" id="IPR002205">
    <property type="entry name" value="Topo_IIA_dom_A"/>
</dbReference>
<dbReference type="GO" id="GO:0006265">
    <property type="term" value="P:DNA topological change"/>
    <property type="evidence" value="ECO:0007669"/>
    <property type="project" value="UniProtKB-UniRule"/>
</dbReference>
<comment type="subunit">
    <text evidence="8">Heterotetramer, composed of two GyrA and two GyrB chains. In the heterotetramer, GyrA contains the active site tyrosine that forms a transient covalent intermediate with DNA, while GyrB binds cofactors and catalyzes ATP hydrolysis.</text>
</comment>
<keyword evidence="4 8" id="KW-0067">ATP-binding</keyword>
<dbReference type="FunFam" id="3.30.1360.40:FF:000002">
    <property type="entry name" value="DNA gyrase subunit A"/>
    <property type="match status" value="1"/>
</dbReference>
<dbReference type="PANTHER" id="PTHR43493">
    <property type="entry name" value="DNA GYRASE/TOPOISOMERASE SUBUNIT A"/>
    <property type="match status" value="1"/>
</dbReference>
<dbReference type="PANTHER" id="PTHR43493:SF5">
    <property type="entry name" value="DNA GYRASE SUBUNIT A, CHLOROPLASTIC_MITOCHONDRIAL"/>
    <property type="match status" value="1"/>
</dbReference>
<dbReference type="PROSITE" id="PS52040">
    <property type="entry name" value="TOPO_IIA"/>
    <property type="match status" value="1"/>
</dbReference>
<evidence type="ECO:0000256" key="4">
    <source>
        <dbReference type="ARBA" id="ARBA00022840"/>
    </source>
</evidence>
<dbReference type="Pfam" id="PF00521">
    <property type="entry name" value="DNA_topoisoIV"/>
    <property type="match status" value="1"/>
</dbReference>
<evidence type="ECO:0000256" key="8">
    <source>
        <dbReference type="HAMAP-Rule" id="MF_01897"/>
    </source>
</evidence>